<dbReference type="Pfam" id="PF13361">
    <property type="entry name" value="UvrD_C"/>
    <property type="match status" value="1"/>
</dbReference>
<dbReference type="GO" id="GO:0033202">
    <property type="term" value="C:DNA helicase complex"/>
    <property type="evidence" value="ECO:0007669"/>
    <property type="project" value="TreeGrafter"/>
</dbReference>
<dbReference type="GO" id="GO:0043138">
    <property type="term" value="F:3'-5' DNA helicase activity"/>
    <property type="evidence" value="ECO:0007669"/>
    <property type="project" value="TreeGrafter"/>
</dbReference>
<evidence type="ECO:0000256" key="7">
    <source>
        <dbReference type="ARBA" id="ARBA00022840"/>
    </source>
</evidence>
<feature type="domain" description="PD-(D/E)XK endonuclease-like" evidence="10">
    <location>
        <begin position="419"/>
        <end position="610"/>
    </location>
</feature>
<evidence type="ECO:0000256" key="9">
    <source>
        <dbReference type="ARBA" id="ARBA00023204"/>
    </source>
</evidence>
<dbReference type="Proteomes" id="UP000280344">
    <property type="component" value="Chromosome"/>
</dbReference>
<keyword evidence="3" id="KW-0227">DNA damage</keyword>
<accession>A0A3Q9G7G2</accession>
<keyword evidence="9" id="KW-0234">DNA repair</keyword>
<keyword evidence="4" id="KW-0378">Hydrolase</keyword>
<dbReference type="PANTHER" id="PTHR11070:SF55">
    <property type="entry name" value="DNA 3'-5' HELICASE"/>
    <property type="match status" value="1"/>
</dbReference>
<proteinExistence type="predicted"/>
<keyword evidence="2" id="KW-0547">Nucleotide-binding</keyword>
<evidence type="ECO:0000259" key="11">
    <source>
        <dbReference type="Pfam" id="PF13361"/>
    </source>
</evidence>
<dbReference type="GO" id="GO:0004527">
    <property type="term" value="F:exonuclease activity"/>
    <property type="evidence" value="ECO:0007669"/>
    <property type="project" value="UniProtKB-KW"/>
</dbReference>
<keyword evidence="5" id="KW-0347">Helicase</keyword>
<keyword evidence="6" id="KW-0269">Exonuclease</keyword>
<dbReference type="RefSeq" id="WP_126703685.1">
    <property type="nucleotide sequence ID" value="NZ_CP034593.1"/>
</dbReference>
<dbReference type="KEGG" id="flh:EJ997_05535"/>
<dbReference type="SUPFAM" id="SSF52540">
    <property type="entry name" value="P-loop containing nucleoside triphosphate hydrolases"/>
    <property type="match status" value="1"/>
</dbReference>
<dbReference type="InterPro" id="IPR027417">
    <property type="entry name" value="P-loop_NTPase"/>
</dbReference>
<evidence type="ECO:0000256" key="5">
    <source>
        <dbReference type="ARBA" id="ARBA00022806"/>
    </source>
</evidence>
<keyword evidence="7" id="KW-0067">ATP-binding</keyword>
<dbReference type="AlphaFoldDB" id="A0A3Q9G7G2"/>
<dbReference type="GO" id="GO:0005829">
    <property type="term" value="C:cytosol"/>
    <property type="evidence" value="ECO:0007669"/>
    <property type="project" value="TreeGrafter"/>
</dbReference>
<reference evidence="12 13" key="1">
    <citation type="submission" date="2018-12" db="EMBL/GenBank/DDBJ databases">
        <title>Complete genome sequence of Flaviflexus sp. H23T48.</title>
        <authorList>
            <person name="Bae J.-W."/>
            <person name="Lee J.-Y."/>
        </authorList>
    </citation>
    <scope>NUCLEOTIDE SEQUENCE [LARGE SCALE GENOMIC DNA]</scope>
    <source>
        <strain evidence="12 13">H23T48</strain>
    </source>
</reference>
<feature type="domain" description="UvrD-like helicase C-terminal" evidence="11">
    <location>
        <begin position="121"/>
        <end position="273"/>
    </location>
</feature>
<keyword evidence="13" id="KW-1185">Reference proteome</keyword>
<name>A0A3Q9G7G2_9ACTO</name>
<dbReference type="InterPro" id="IPR038726">
    <property type="entry name" value="PDDEXK_AddAB-type"/>
</dbReference>
<dbReference type="Gene3D" id="3.90.320.10">
    <property type="match status" value="1"/>
</dbReference>
<dbReference type="OrthoDB" id="4812256at2"/>
<dbReference type="InterPro" id="IPR011604">
    <property type="entry name" value="PDDEXK-like_dom_sf"/>
</dbReference>
<dbReference type="InterPro" id="IPR014017">
    <property type="entry name" value="DNA_helicase_UvrD-like_C"/>
</dbReference>
<dbReference type="InterPro" id="IPR000212">
    <property type="entry name" value="DNA_helicase_UvrD/REP"/>
</dbReference>
<protein>
    <submittedName>
        <fullName evidence="12">Uncharacterized protein</fullName>
    </submittedName>
</protein>
<keyword evidence="8" id="KW-0238">DNA-binding</keyword>
<evidence type="ECO:0000256" key="2">
    <source>
        <dbReference type="ARBA" id="ARBA00022741"/>
    </source>
</evidence>
<organism evidence="12 13">
    <name type="scientific">Flaviflexus ciconiae</name>
    <dbReference type="NCBI Taxonomy" id="2496867"/>
    <lineage>
        <taxon>Bacteria</taxon>
        <taxon>Bacillati</taxon>
        <taxon>Actinomycetota</taxon>
        <taxon>Actinomycetes</taxon>
        <taxon>Actinomycetales</taxon>
        <taxon>Actinomycetaceae</taxon>
        <taxon>Flaviflexus</taxon>
    </lineage>
</organism>
<dbReference type="Pfam" id="PF12705">
    <property type="entry name" value="PDDEXK_1"/>
    <property type="match status" value="1"/>
</dbReference>
<evidence type="ECO:0000313" key="12">
    <source>
        <dbReference type="EMBL" id="AZQ76879.1"/>
    </source>
</evidence>
<evidence type="ECO:0000313" key="13">
    <source>
        <dbReference type="Proteomes" id="UP000280344"/>
    </source>
</evidence>
<evidence type="ECO:0000256" key="4">
    <source>
        <dbReference type="ARBA" id="ARBA00022801"/>
    </source>
</evidence>
<gene>
    <name evidence="12" type="ORF">EJ997_05535</name>
</gene>
<dbReference type="Gene3D" id="1.10.486.10">
    <property type="entry name" value="PCRA, domain 4"/>
    <property type="match status" value="1"/>
</dbReference>
<evidence type="ECO:0000259" key="10">
    <source>
        <dbReference type="Pfam" id="PF12705"/>
    </source>
</evidence>
<dbReference type="GO" id="GO:0003677">
    <property type="term" value="F:DNA binding"/>
    <property type="evidence" value="ECO:0007669"/>
    <property type="project" value="UniProtKB-KW"/>
</dbReference>
<evidence type="ECO:0000256" key="3">
    <source>
        <dbReference type="ARBA" id="ARBA00022763"/>
    </source>
</evidence>
<evidence type="ECO:0000256" key="6">
    <source>
        <dbReference type="ARBA" id="ARBA00022839"/>
    </source>
</evidence>
<dbReference type="PANTHER" id="PTHR11070">
    <property type="entry name" value="UVRD / RECB / PCRA DNA HELICASE FAMILY MEMBER"/>
    <property type="match status" value="1"/>
</dbReference>
<dbReference type="EMBL" id="CP034593">
    <property type="protein sequence ID" value="AZQ76879.1"/>
    <property type="molecule type" value="Genomic_DNA"/>
</dbReference>
<keyword evidence="1" id="KW-0540">Nuclease</keyword>
<dbReference type="GO" id="GO:0005524">
    <property type="term" value="F:ATP binding"/>
    <property type="evidence" value="ECO:0007669"/>
    <property type="project" value="UniProtKB-KW"/>
</dbReference>
<dbReference type="Gene3D" id="3.40.50.300">
    <property type="entry name" value="P-loop containing nucleotide triphosphate hydrolases"/>
    <property type="match status" value="1"/>
</dbReference>
<evidence type="ECO:0000256" key="8">
    <source>
        <dbReference type="ARBA" id="ARBA00023125"/>
    </source>
</evidence>
<dbReference type="GO" id="GO:0000725">
    <property type="term" value="P:recombinational repair"/>
    <property type="evidence" value="ECO:0007669"/>
    <property type="project" value="TreeGrafter"/>
</dbReference>
<sequence length="616" mass="68549">MRMLAYLNISPADIQALNLLRKERVYRDDSERSFVEVLDNVESSKVSPAGKERLGLLKAWLKALTEARYSRLEDLVGLAVRLVGIETEVASRSASGGIGRASLLSLQRMAAGYSENTEGATLEAFLDWLDLVEEKDKGDDDGDLPLADLALESEGVTKDELENPNTVTIMTIHGAKGLEWDYVAIPELRHGGFDLLTMKPTKPWLSYYGKIPTWMQEDAHSIPQWRWKDPETPKELEASYLAWLSEDMADHENREIRRLAYVAMTRPRSRLLLAGYWFERPEQEMAEREAIEKDPANAKRKRGPSRLLLGIDAPLSGVSMTEIPEVDADETDELMSGQWMADMNRGATEQTREAAEFVAGRVPRTAEDMSEAVSEASGWVRESLSDLLALLDGDDAEEFEIGHLTANGVVQMAADPVKFRTDLERPIPTEPARAARLGQQIHEYIASRYGAPRTADLIDVSGDADQVLGLDLNNPRVAELIQRFESIPFVSSGDIPVAVEAPVDVVVAGVPMRGTVDAVFSDGTDPETGQERLRIVDWKTGRCPSEKDMPSRELQLHLYRLAWSRTTGVDQSLISATFAYLGEKDEAKRLHHVDPIPEEELETIIGSLLEQVKETA</sequence>
<evidence type="ECO:0000256" key="1">
    <source>
        <dbReference type="ARBA" id="ARBA00022722"/>
    </source>
</evidence>